<comment type="caution">
    <text evidence="14">The sequence shown here is derived from an EMBL/GenBank/DDBJ whole genome shotgun (WGS) entry which is preliminary data.</text>
</comment>
<dbReference type="PANTHER" id="PTHR43867">
    <property type="entry name" value="CELLULOSE SYNTHASE CATALYTIC SUBUNIT A [UDP-FORMING]"/>
    <property type="match status" value="1"/>
</dbReference>
<dbReference type="Proteomes" id="UP000748752">
    <property type="component" value="Unassembled WGS sequence"/>
</dbReference>
<evidence type="ECO:0000256" key="11">
    <source>
        <dbReference type="ARBA" id="ARBA00023136"/>
    </source>
</evidence>
<proteinExistence type="inferred from homology"/>
<evidence type="ECO:0000259" key="13">
    <source>
        <dbReference type="Pfam" id="PF13632"/>
    </source>
</evidence>
<accession>A0ABS1CNL8</accession>
<organism evidence="14 15">
    <name type="scientific">Thiohalocapsa halophila</name>
    <dbReference type="NCBI Taxonomy" id="69359"/>
    <lineage>
        <taxon>Bacteria</taxon>
        <taxon>Pseudomonadati</taxon>
        <taxon>Pseudomonadota</taxon>
        <taxon>Gammaproteobacteria</taxon>
        <taxon>Chromatiales</taxon>
        <taxon>Chromatiaceae</taxon>
        <taxon>Thiohalocapsa</taxon>
    </lineage>
</organism>
<dbReference type="InterPro" id="IPR029044">
    <property type="entry name" value="Nucleotide-diphossugar_trans"/>
</dbReference>
<evidence type="ECO:0000256" key="6">
    <source>
        <dbReference type="ARBA" id="ARBA00022519"/>
    </source>
</evidence>
<evidence type="ECO:0000256" key="4">
    <source>
        <dbReference type="ARBA" id="ARBA00020585"/>
    </source>
</evidence>
<keyword evidence="7" id="KW-0328">Glycosyltransferase</keyword>
<dbReference type="Gene3D" id="3.90.550.10">
    <property type="entry name" value="Spore Coat Polysaccharide Biosynthesis Protein SpsA, Chain A"/>
    <property type="match status" value="1"/>
</dbReference>
<keyword evidence="11 12" id="KW-0472">Membrane</keyword>
<dbReference type="SUPFAM" id="SSF53448">
    <property type="entry name" value="Nucleotide-diphospho-sugar transferases"/>
    <property type="match status" value="1"/>
</dbReference>
<evidence type="ECO:0000256" key="10">
    <source>
        <dbReference type="ARBA" id="ARBA00022989"/>
    </source>
</evidence>
<comment type="similarity">
    <text evidence="3">Belongs to the glycosyltransferase 2 family. OpgH subfamily.</text>
</comment>
<feature type="transmembrane region" description="Helical" evidence="12">
    <location>
        <begin position="64"/>
        <end position="88"/>
    </location>
</feature>
<evidence type="ECO:0000256" key="9">
    <source>
        <dbReference type="ARBA" id="ARBA00022692"/>
    </source>
</evidence>
<dbReference type="PANTHER" id="PTHR43867:SF5">
    <property type="entry name" value="GLUCANS BIOSYNTHESIS GLUCOSYLTRANSFERASE H"/>
    <property type="match status" value="1"/>
</dbReference>
<dbReference type="Pfam" id="PF13632">
    <property type="entry name" value="Glyco_trans_2_3"/>
    <property type="match status" value="1"/>
</dbReference>
<evidence type="ECO:0000313" key="15">
    <source>
        <dbReference type="Proteomes" id="UP000748752"/>
    </source>
</evidence>
<keyword evidence="5" id="KW-1003">Cell membrane</keyword>
<evidence type="ECO:0000256" key="8">
    <source>
        <dbReference type="ARBA" id="ARBA00022679"/>
    </source>
</evidence>
<feature type="transmembrane region" description="Helical" evidence="12">
    <location>
        <begin position="424"/>
        <end position="447"/>
    </location>
</feature>
<feature type="transmembrane region" description="Helical" evidence="12">
    <location>
        <begin position="32"/>
        <end position="52"/>
    </location>
</feature>
<gene>
    <name evidence="14" type="ORF">CKO31_22295</name>
</gene>
<name>A0ABS1CNL8_9GAMM</name>
<keyword evidence="9 12" id="KW-0812">Transmembrane</keyword>
<comment type="pathway">
    <text evidence="2">Glycan metabolism; osmoregulated periplasmic glucan (OPG) biosynthesis.</text>
</comment>
<sequence length="614" mass="66450">MRSSQPLLVAGDGAGLSAVATAGIPLRRRRQLFALLVSATLLVATTLMVWTLSAGGFGPMDVVITGLFALTVPFNAIAFWNAVIGLSLARTSPDLARAVCPPLADATDRSPITTSTAIVSCIRNEDAATVGRNLDVMIEGLVASGVADRFHVYVLSDSHWPEVIAAEEARVRELAERWHDRMGVTYRRRAENPGFKAGNIRDFCERWGHRHDFMLVLDADSLMEADVILRMVRTLQQAPQLGILQSLMAGLPTTSAFARPLQFGMRMLMNGFTAGNAWWQQDVGPYWGHNALIRLQPFIEHCHLAPLPGRGPLAGWVLSHDQVEAALMRRAGYEVRVMLLESGSWEETPTTLTEYLRRDLRWCHGNMQYFKLLSWPDLHPVSRVNLALATGGFIGSTAWVLLMLLFALPLAFDTGPSFHPGPGLAVFALSMGMAFAPKLGALLEVALDGDRRLRFGGGPRLLAGAAGDMAFSVIMAPILAVGHAVFIAGLVLGRAAVWGAQRRAVHWVNPLAALRRLWPQTLFGGVGVAWFASFSPPGALFFSPFFGIALAAVPVAVLTSVPALGRFVAWIGLWRIPEETLPAPAVAALHLPALASQPPPRRLRLGEAAADHAD</sequence>
<feature type="domain" description="Glycosyltransferase 2-like" evidence="13">
    <location>
        <begin position="215"/>
        <end position="412"/>
    </location>
</feature>
<protein>
    <recommendedName>
        <fullName evidence="4">Glucans biosynthesis glucosyltransferase H</fullName>
    </recommendedName>
</protein>
<keyword evidence="6" id="KW-0997">Cell inner membrane</keyword>
<keyword evidence="8" id="KW-0808">Transferase</keyword>
<dbReference type="EMBL" id="NRRV01000085">
    <property type="protein sequence ID" value="MBK1633428.1"/>
    <property type="molecule type" value="Genomic_DNA"/>
</dbReference>
<keyword evidence="15" id="KW-1185">Reference proteome</keyword>
<evidence type="ECO:0000256" key="12">
    <source>
        <dbReference type="SAM" id="Phobius"/>
    </source>
</evidence>
<evidence type="ECO:0000256" key="2">
    <source>
        <dbReference type="ARBA" id="ARBA00005001"/>
    </source>
</evidence>
<evidence type="ECO:0000256" key="7">
    <source>
        <dbReference type="ARBA" id="ARBA00022676"/>
    </source>
</evidence>
<feature type="transmembrane region" description="Helical" evidence="12">
    <location>
        <begin position="541"/>
        <end position="565"/>
    </location>
</feature>
<evidence type="ECO:0000256" key="1">
    <source>
        <dbReference type="ARBA" id="ARBA00004429"/>
    </source>
</evidence>
<dbReference type="NCBIfam" id="NF003958">
    <property type="entry name" value="PRK05454.2-1"/>
    <property type="match status" value="1"/>
</dbReference>
<comment type="subcellular location">
    <subcellularLocation>
        <location evidence="1">Cell inner membrane</location>
        <topology evidence="1">Multi-pass membrane protein</topology>
    </subcellularLocation>
</comment>
<dbReference type="NCBIfam" id="NF003962">
    <property type="entry name" value="PRK05454.2-5"/>
    <property type="match status" value="1"/>
</dbReference>
<keyword evidence="10 12" id="KW-1133">Transmembrane helix</keyword>
<dbReference type="InterPro" id="IPR001173">
    <property type="entry name" value="Glyco_trans_2-like"/>
</dbReference>
<dbReference type="RefSeq" id="WP_200241932.1">
    <property type="nucleotide sequence ID" value="NZ_NRRV01000085.1"/>
</dbReference>
<evidence type="ECO:0000256" key="5">
    <source>
        <dbReference type="ARBA" id="ARBA00022475"/>
    </source>
</evidence>
<evidence type="ECO:0000256" key="3">
    <source>
        <dbReference type="ARBA" id="ARBA00009337"/>
    </source>
</evidence>
<dbReference type="InterPro" id="IPR050321">
    <property type="entry name" value="Glycosyltr_2/OpgH_subfam"/>
</dbReference>
<reference evidence="14 15" key="1">
    <citation type="journal article" date="2020" name="Microorganisms">
        <title>Osmotic Adaptation and Compatible Solute Biosynthesis of Phototrophic Bacteria as Revealed from Genome Analyses.</title>
        <authorList>
            <person name="Imhoff J.F."/>
            <person name="Rahn T."/>
            <person name="Kunzel S."/>
            <person name="Keller A."/>
            <person name="Neulinger S.C."/>
        </authorList>
    </citation>
    <scope>NUCLEOTIDE SEQUENCE [LARGE SCALE GENOMIC DNA]</scope>
    <source>
        <strain evidence="14 15">DSM 6210</strain>
    </source>
</reference>
<evidence type="ECO:0000313" key="14">
    <source>
        <dbReference type="EMBL" id="MBK1633428.1"/>
    </source>
</evidence>
<feature type="transmembrane region" description="Helical" evidence="12">
    <location>
        <begin position="386"/>
        <end position="412"/>
    </location>
</feature>